<protein>
    <submittedName>
        <fullName evidence="1">Uncharacterized protein</fullName>
    </submittedName>
</protein>
<organism evidence="1 2">
    <name type="scientific">Gossypium stocksii</name>
    <dbReference type="NCBI Taxonomy" id="47602"/>
    <lineage>
        <taxon>Eukaryota</taxon>
        <taxon>Viridiplantae</taxon>
        <taxon>Streptophyta</taxon>
        <taxon>Embryophyta</taxon>
        <taxon>Tracheophyta</taxon>
        <taxon>Spermatophyta</taxon>
        <taxon>Magnoliopsida</taxon>
        <taxon>eudicotyledons</taxon>
        <taxon>Gunneridae</taxon>
        <taxon>Pentapetalae</taxon>
        <taxon>rosids</taxon>
        <taxon>malvids</taxon>
        <taxon>Malvales</taxon>
        <taxon>Malvaceae</taxon>
        <taxon>Malvoideae</taxon>
        <taxon>Gossypium</taxon>
    </lineage>
</organism>
<dbReference type="AlphaFoldDB" id="A0A9D3WCJ5"/>
<evidence type="ECO:0000313" key="1">
    <source>
        <dbReference type="EMBL" id="KAH1120713.1"/>
    </source>
</evidence>
<reference evidence="1 2" key="1">
    <citation type="journal article" date="2021" name="Plant Biotechnol. J.">
        <title>Multi-omics assisted identification of the key and species-specific regulatory components of drought-tolerant mechanisms in Gossypium stocksii.</title>
        <authorList>
            <person name="Yu D."/>
            <person name="Ke L."/>
            <person name="Zhang D."/>
            <person name="Wu Y."/>
            <person name="Sun Y."/>
            <person name="Mei J."/>
            <person name="Sun J."/>
            <person name="Sun Y."/>
        </authorList>
    </citation>
    <scope>NUCLEOTIDE SEQUENCE [LARGE SCALE GENOMIC DNA]</scope>
    <source>
        <strain evidence="2">cv. E1</strain>
        <tissue evidence="1">Leaf</tissue>
    </source>
</reference>
<evidence type="ECO:0000313" key="2">
    <source>
        <dbReference type="Proteomes" id="UP000828251"/>
    </source>
</evidence>
<dbReference type="EMBL" id="JAIQCV010000002">
    <property type="protein sequence ID" value="KAH1120713.1"/>
    <property type="molecule type" value="Genomic_DNA"/>
</dbReference>
<comment type="caution">
    <text evidence="1">The sequence shown here is derived from an EMBL/GenBank/DDBJ whole genome shotgun (WGS) entry which is preliminary data.</text>
</comment>
<dbReference type="Proteomes" id="UP000828251">
    <property type="component" value="Unassembled WGS sequence"/>
</dbReference>
<accession>A0A9D3WCJ5</accession>
<proteinExistence type="predicted"/>
<name>A0A9D3WCJ5_9ROSI</name>
<keyword evidence="2" id="KW-1185">Reference proteome</keyword>
<gene>
    <name evidence="1" type="ORF">J1N35_003873</name>
</gene>
<sequence>MLCGEKLLQQSMVLECLVGDLEQTTQEICRWFGRVLLKILKNRSWQNRWGLIPFDGRSERGISVCFRRTFGAEIVL</sequence>